<evidence type="ECO:0000256" key="1">
    <source>
        <dbReference type="SAM" id="Phobius"/>
    </source>
</evidence>
<dbReference type="PROSITE" id="PS51257">
    <property type="entry name" value="PROKAR_LIPOPROTEIN"/>
    <property type="match status" value="1"/>
</dbReference>
<proteinExistence type="predicted"/>
<feature type="transmembrane region" description="Helical" evidence="1">
    <location>
        <begin position="102"/>
        <end position="118"/>
    </location>
</feature>
<keyword evidence="1" id="KW-1133">Transmembrane helix</keyword>
<keyword evidence="2" id="KW-0732">Signal</keyword>
<dbReference type="PANTHER" id="PTHR34262:SF1">
    <property type="entry name" value="TRANSMEMBRANE PROTEIN 220"/>
    <property type="match status" value="1"/>
</dbReference>
<protein>
    <submittedName>
        <fullName evidence="4">Uncharacterized protein LOC115746779</fullName>
    </submittedName>
</protein>
<dbReference type="PANTHER" id="PTHR34262">
    <property type="entry name" value="TRANSMEMBRANE PROTEIN 220"/>
    <property type="match status" value="1"/>
</dbReference>
<evidence type="ECO:0000313" key="3">
    <source>
        <dbReference type="Proteomes" id="UP000827889"/>
    </source>
</evidence>
<evidence type="ECO:0000256" key="2">
    <source>
        <dbReference type="SAM" id="SignalP"/>
    </source>
</evidence>
<keyword evidence="1" id="KW-0472">Membrane</keyword>
<keyword evidence="3" id="KW-1185">Reference proteome</keyword>
<feature type="transmembrane region" description="Helical" evidence="1">
    <location>
        <begin position="139"/>
        <end position="158"/>
    </location>
</feature>
<dbReference type="AlphaFoldDB" id="A0A8B8PWB2"/>
<dbReference type="InterPro" id="IPR029377">
    <property type="entry name" value="TMEM220"/>
</dbReference>
<accession>A0A8B8PWB2</accession>
<dbReference type="GeneID" id="115746779"/>
<feature type="signal peptide" evidence="2">
    <location>
        <begin position="1"/>
        <end position="23"/>
    </location>
</feature>
<keyword evidence="1" id="KW-0812">Transmembrane</keyword>
<dbReference type="Pfam" id="PF15071">
    <property type="entry name" value="TMEM220"/>
    <property type="match status" value="1"/>
</dbReference>
<reference evidence="4" key="1">
    <citation type="submission" date="2025-08" db="UniProtKB">
        <authorList>
            <consortium name="RefSeq"/>
        </authorList>
    </citation>
    <scope>IDENTIFICATION</scope>
    <source>
        <tissue evidence="4">Leaf</tissue>
    </source>
</reference>
<feature type="transmembrane region" description="Helical" evidence="1">
    <location>
        <begin position="32"/>
        <end position="53"/>
    </location>
</feature>
<evidence type="ECO:0000313" key="4">
    <source>
        <dbReference type="RefSeq" id="XP_030538553.2"/>
    </source>
</evidence>
<organism evidence="3 4">
    <name type="scientific">Rhodamnia argentea</name>
    <dbReference type="NCBI Taxonomy" id="178133"/>
    <lineage>
        <taxon>Eukaryota</taxon>
        <taxon>Viridiplantae</taxon>
        <taxon>Streptophyta</taxon>
        <taxon>Embryophyta</taxon>
        <taxon>Tracheophyta</taxon>
        <taxon>Spermatophyta</taxon>
        <taxon>Magnoliopsida</taxon>
        <taxon>eudicotyledons</taxon>
        <taxon>Gunneridae</taxon>
        <taxon>Pentapetalae</taxon>
        <taxon>rosids</taxon>
        <taxon>malvids</taxon>
        <taxon>Myrtales</taxon>
        <taxon>Myrtaceae</taxon>
        <taxon>Myrtoideae</taxon>
        <taxon>Myrteae</taxon>
        <taxon>Australasian group</taxon>
        <taxon>Rhodamnia</taxon>
    </lineage>
</organism>
<dbReference type="RefSeq" id="XP_030538553.2">
    <property type="nucleotide sequence ID" value="XM_030682693.2"/>
</dbReference>
<dbReference type="KEGG" id="rarg:115746779"/>
<gene>
    <name evidence="4" type="primary">LOC115746779</name>
</gene>
<feature type="chain" id="PRO_5047473298" evidence="2">
    <location>
        <begin position="24"/>
        <end position="165"/>
    </location>
</feature>
<sequence length="165" mass="18665">MATRMKLSKICSLLMGLLFACSASVQLNDPDWYLWMPLYSSACLVNLTSMVFATSKMIPRIGKPALWLGMFLFAKVAVEGYRHQIAGFWSLDMRERVVREKFGSGLVVFSMFLHLEAASKKKGLFTRKDEGGVVKHIELGQMILVGIGYGMSLVFFVFQKDEMKF</sequence>
<dbReference type="Proteomes" id="UP000827889">
    <property type="component" value="Chromosome 7"/>
</dbReference>
<name>A0A8B8PWB2_9MYRT</name>